<evidence type="ECO:0000256" key="4">
    <source>
        <dbReference type="SAM" id="SignalP"/>
    </source>
</evidence>
<dbReference type="GeneID" id="98639146"/>
<dbReference type="GO" id="GO:0004553">
    <property type="term" value="F:hydrolase activity, hydrolyzing O-glycosyl compounds"/>
    <property type="evidence" value="ECO:0007669"/>
    <property type="project" value="InterPro"/>
</dbReference>
<reference evidence="6 7" key="1">
    <citation type="submission" date="2016-11" db="EMBL/GenBank/DDBJ databases">
        <authorList>
            <person name="Jaros S."/>
            <person name="Januszkiewicz K."/>
            <person name="Wedrychowicz H."/>
        </authorList>
    </citation>
    <scope>NUCLEOTIDE SEQUENCE [LARGE SCALE GENOMIC DNA]</scope>
    <source>
        <strain evidence="6 7">DSM 18231</strain>
    </source>
</reference>
<keyword evidence="1" id="KW-0378">Hydrolase</keyword>
<protein>
    <submittedName>
        <fullName evidence="6">Endoglucanase</fullName>
    </submittedName>
</protein>
<evidence type="ECO:0000256" key="1">
    <source>
        <dbReference type="ARBA" id="ARBA00022801"/>
    </source>
</evidence>
<feature type="region of interest" description="Disordered" evidence="3">
    <location>
        <begin position="246"/>
        <end position="269"/>
    </location>
</feature>
<proteinExistence type="predicted"/>
<evidence type="ECO:0000259" key="5">
    <source>
        <dbReference type="Pfam" id="PF00150"/>
    </source>
</evidence>
<dbReference type="EMBL" id="FQXA01000006">
    <property type="protein sequence ID" value="SHH39288.1"/>
    <property type="molecule type" value="Genomic_DNA"/>
</dbReference>
<feature type="domain" description="Glycoside hydrolase family 5" evidence="5">
    <location>
        <begin position="398"/>
        <end position="663"/>
    </location>
</feature>
<name>A0A1M5SM03_9GAMM</name>
<dbReference type="InterPro" id="IPR001547">
    <property type="entry name" value="Glyco_hydro_5"/>
</dbReference>
<dbReference type="Proteomes" id="UP000184000">
    <property type="component" value="Unassembled WGS sequence"/>
</dbReference>
<keyword evidence="2" id="KW-0326">Glycosidase</keyword>
<organism evidence="6 7">
    <name type="scientific">Stutzerimonas xanthomarina DSM 18231</name>
    <dbReference type="NCBI Taxonomy" id="1403346"/>
    <lineage>
        <taxon>Bacteria</taxon>
        <taxon>Pseudomonadati</taxon>
        <taxon>Pseudomonadota</taxon>
        <taxon>Gammaproteobacteria</taxon>
        <taxon>Pseudomonadales</taxon>
        <taxon>Pseudomonadaceae</taxon>
        <taxon>Stutzerimonas</taxon>
    </lineage>
</organism>
<dbReference type="RefSeq" id="WP_073302480.1">
    <property type="nucleotide sequence ID" value="NZ_FQXA01000006.1"/>
</dbReference>
<dbReference type="AlphaFoldDB" id="A0A1M5SM03"/>
<dbReference type="Gene3D" id="3.20.20.80">
    <property type="entry name" value="Glycosidases"/>
    <property type="match status" value="1"/>
</dbReference>
<dbReference type="PANTHER" id="PTHR34142:SF1">
    <property type="entry name" value="GLYCOSIDE HYDROLASE FAMILY 5 DOMAIN-CONTAINING PROTEIN"/>
    <property type="match status" value="1"/>
</dbReference>
<dbReference type="GO" id="GO:0009251">
    <property type="term" value="P:glucan catabolic process"/>
    <property type="evidence" value="ECO:0007669"/>
    <property type="project" value="TreeGrafter"/>
</dbReference>
<dbReference type="SUPFAM" id="SSF51445">
    <property type="entry name" value="(Trans)glycosidases"/>
    <property type="match status" value="1"/>
</dbReference>
<evidence type="ECO:0000313" key="6">
    <source>
        <dbReference type="EMBL" id="SHH39288.1"/>
    </source>
</evidence>
<sequence>MLVKKTVCTRNMLLSAALLAAAIGLSQIQVAQAATAKATAAAQQTIATTAKVNDFTSPQWLKGSWRQSAGLSIPATAANKAAFRKGAQIRTADGQIRTIKVIYFSGAHMSVMLSGATLNASKNGHPKTISALGTTPVAGVPPPATSGNQAASSSAHSTAINNYTNNDWLNGVWRKSAGFSIPSSSANRSAFKVGSSVKLADGQARKINAVYVSGKNMSVMLSGAALSGKLGYPNKLFSATSSSAPVAPAAPSKPATPAPGPVTSQPATGSSMTTALNAFNGGDFVNGVYNTSKFVGISVKATAENKAAFHKGAKIRFFGGEVRTIKLIYHSGGNMTVMVDGGAINGKAVGYPRTVSVSSTSFSNTSPSVDSTPAAGNAAPANPINLVGINLAGAEFGTDVRLPGVYLKQYIYPGEADFKRYAERNLKLVRLPFRWERIQPRVNGELNSAELRRMLTTLDHAKKYNMQVILDMHNYYRYYGKMIGTNEVPVSAFADAWRRIAQQVANHPAVYGYGLMNEPHTTNGKWPAAALAAAKSIRSVDAKNWVVVAGDRWSSAFHWQSYNTQLVKDAWMRDPSNNLMFEAHLYFDKDYSGYYTNRYEQYDPMIGVVRAKPFVEWLSRYRLRGFIGEHGAPDFSPSAVVAMDNLLKYLGQNCIPSTYWAAGPWWGDYALSLDVKSGKPRPQLPILQKHAANKSCGAVGPLR</sequence>
<evidence type="ECO:0000256" key="2">
    <source>
        <dbReference type="ARBA" id="ARBA00023295"/>
    </source>
</evidence>
<gene>
    <name evidence="6" type="ORF">SAMN02744645_3548</name>
</gene>
<evidence type="ECO:0000313" key="7">
    <source>
        <dbReference type="Proteomes" id="UP000184000"/>
    </source>
</evidence>
<dbReference type="InterPro" id="IPR017853">
    <property type="entry name" value="GH"/>
</dbReference>
<accession>A0A1M5SM03</accession>
<dbReference type="Pfam" id="PF00150">
    <property type="entry name" value="Cellulase"/>
    <property type="match status" value="1"/>
</dbReference>
<feature type="signal peptide" evidence="4">
    <location>
        <begin position="1"/>
        <end position="33"/>
    </location>
</feature>
<feature type="chain" id="PRO_5009913758" evidence="4">
    <location>
        <begin position="34"/>
        <end position="703"/>
    </location>
</feature>
<evidence type="ECO:0000256" key="3">
    <source>
        <dbReference type="SAM" id="MobiDB-lite"/>
    </source>
</evidence>
<dbReference type="PANTHER" id="PTHR34142">
    <property type="entry name" value="ENDO-BETA-1,4-GLUCANASE A"/>
    <property type="match status" value="1"/>
</dbReference>
<keyword evidence="4" id="KW-0732">Signal</keyword>